<evidence type="ECO:0000313" key="1">
    <source>
        <dbReference type="EMBL" id="CAG8711018.1"/>
    </source>
</evidence>
<sequence>DFKFYGIHCSFYYRIDDKKTENERENVKHISKDGGINIP</sequence>
<dbReference type="EMBL" id="CAJVQA010011817">
    <property type="protein sequence ID" value="CAG8711018.1"/>
    <property type="molecule type" value="Genomic_DNA"/>
</dbReference>
<organism evidence="1 2">
    <name type="scientific">Cetraspora pellucida</name>
    <dbReference type="NCBI Taxonomy" id="1433469"/>
    <lineage>
        <taxon>Eukaryota</taxon>
        <taxon>Fungi</taxon>
        <taxon>Fungi incertae sedis</taxon>
        <taxon>Mucoromycota</taxon>
        <taxon>Glomeromycotina</taxon>
        <taxon>Glomeromycetes</taxon>
        <taxon>Diversisporales</taxon>
        <taxon>Gigasporaceae</taxon>
        <taxon>Cetraspora</taxon>
    </lineage>
</organism>
<protein>
    <submittedName>
        <fullName evidence="1">2982_t:CDS:1</fullName>
    </submittedName>
</protein>
<accession>A0A9N9HXX3</accession>
<proteinExistence type="predicted"/>
<gene>
    <name evidence="1" type="ORF">CPELLU_LOCUS12328</name>
</gene>
<feature type="non-terminal residue" evidence="1">
    <location>
        <position position="39"/>
    </location>
</feature>
<keyword evidence="2" id="KW-1185">Reference proteome</keyword>
<name>A0A9N9HXX3_9GLOM</name>
<dbReference type="AlphaFoldDB" id="A0A9N9HXX3"/>
<comment type="caution">
    <text evidence="1">The sequence shown here is derived from an EMBL/GenBank/DDBJ whole genome shotgun (WGS) entry which is preliminary data.</text>
</comment>
<evidence type="ECO:0000313" key="2">
    <source>
        <dbReference type="Proteomes" id="UP000789759"/>
    </source>
</evidence>
<reference evidence="1" key="1">
    <citation type="submission" date="2021-06" db="EMBL/GenBank/DDBJ databases">
        <authorList>
            <person name="Kallberg Y."/>
            <person name="Tangrot J."/>
            <person name="Rosling A."/>
        </authorList>
    </citation>
    <scope>NUCLEOTIDE SEQUENCE</scope>
    <source>
        <strain evidence="1">FL966</strain>
    </source>
</reference>
<dbReference type="Proteomes" id="UP000789759">
    <property type="component" value="Unassembled WGS sequence"/>
</dbReference>